<proteinExistence type="predicted"/>
<keyword evidence="2" id="KW-1185">Reference proteome</keyword>
<name>W1NR21_AMBTC</name>
<dbReference type="Gramene" id="ERM99396">
    <property type="protein sequence ID" value="ERM99396"/>
    <property type="gene ID" value="AMTR_s00131p00034200"/>
</dbReference>
<reference evidence="2" key="1">
    <citation type="journal article" date="2013" name="Science">
        <title>The Amborella genome and the evolution of flowering plants.</title>
        <authorList>
            <consortium name="Amborella Genome Project"/>
        </authorList>
    </citation>
    <scope>NUCLEOTIDE SEQUENCE [LARGE SCALE GENOMIC DNA]</scope>
</reference>
<accession>W1NR21</accession>
<protein>
    <submittedName>
        <fullName evidence="1">Uncharacterized protein</fullName>
    </submittedName>
</protein>
<evidence type="ECO:0000313" key="2">
    <source>
        <dbReference type="Proteomes" id="UP000017836"/>
    </source>
</evidence>
<dbReference type="Proteomes" id="UP000017836">
    <property type="component" value="Unassembled WGS sequence"/>
</dbReference>
<sequence>MAPNVEPACHLNRAKALGSKGSIIVHGPGPRCFKIENWVQRVGVWVLLVRSGEDLSHLVVVGAAEYLQAASVAAWRSDLLLSWY</sequence>
<dbReference type="HOGENOM" id="CLU_2530526_0_0_1"/>
<dbReference type="EMBL" id="KI395019">
    <property type="protein sequence ID" value="ERM99396.1"/>
    <property type="molecule type" value="Genomic_DNA"/>
</dbReference>
<dbReference type="AlphaFoldDB" id="W1NR21"/>
<gene>
    <name evidence="1" type="ORF">AMTR_s00131p00034200</name>
</gene>
<evidence type="ECO:0000313" key="1">
    <source>
        <dbReference type="EMBL" id="ERM99396.1"/>
    </source>
</evidence>
<organism evidence="1 2">
    <name type="scientific">Amborella trichopoda</name>
    <dbReference type="NCBI Taxonomy" id="13333"/>
    <lineage>
        <taxon>Eukaryota</taxon>
        <taxon>Viridiplantae</taxon>
        <taxon>Streptophyta</taxon>
        <taxon>Embryophyta</taxon>
        <taxon>Tracheophyta</taxon>
        <taxon>Spermatophyta</taxon>
        <taxon>Magnoliopsida</taxon>
        <taxon>Amborellales</taxon>
        <taxon>Amborellaceae</taxon>
        <taxon>Amborella</taxon>
    </lineage>
</organism>